<reference evidence="3 4" key="1">
    <citation type="journal article" date="2019" name="Int. J. Syst. Evol. Microbiol.">
        <title>The Global Catalogue of Microorganisms (GCM) 10K type strain sequencing project: providing services to taxonomists for standard genome sequencing and annotation.</title>
        <authorList>
            <consortium name="The Broad Institute Genomics Platform"/>
            <consortium name="The Broad Institute Genome Sequencing Center for Infectious Disease"/>
            <person name="Wu L."/>
            <person name="Ma J."/>
        </authorList>
    </citation>
    <scope>NUCLEOTIDE SEQUENCE [LARGE SCALE GENOMIC DNA]</scope>
    <source>
        <strain evidence="3 4">JCM 15592</strain>
    </source>
</reference>
<keyword evidence="4" id="KW-1185">Reference proteome</keyword>
<sequence length="333" mass="33909">MPSPSRRIALRWSVVATGSAILLSGCGIRLEEDAPHVPLIPERTPIPQEANLVALLHHMQSLRAAVPAEYAAGLARQVEVLDSALRQGGVPADILAAPTPSEIDRTAPSSTTSASAGSSSTSTTPGASGSGSPSTRATTTDPTKPDPVGLALVASSAAQEVLPGAAPALRPTLAAMTVSWDLLRQTLDSNATQMALHPGRLPLAAALTLLAAAREAVYGIEVAAARSGGATRKRAIASLQTVRGWVSVLEGQLADSAPATPSAYTLPLSVSDDSTARRLIRHLTAGLVTACGATLPEGTADPKTALASAGWLWESAALDAEWGAPWSAFPGLA</sequence>
<dbReference type="EMBL" id="BAAAPO010000042">
    <property type="protein sequence ID" value="GAA1800866.1"/>
    <property type="molecule type" value="Genomic_DNA"/>
</dbReference>
<feature type="domain" description="DUF4439" evidence="2">
    <location>
        <begin position="209"/>
        <end position="332"/>
    </location>
</feature>
<comment type="caution">
    <text evidence="3">The sequence shown here is derived from an EMBL/GenBank/DDBJ whole genome shotgun (WGS) entry which is preliminary data.</text>
</comment>
<accession>A0ABN2LW36</accession>
<feature type="compositionally biased region" description="Low complexity" evidence="1">
    <location>
        <begin position="106"/>
        <end position="140"/>
    </location>
</feature>
<dbReference type="SUPFAM" id="SSF47240">
    <property type="entry name" value="Ferritin-like"/>
    <property type="match status" value="1"/>
</dbReference>
<name>A0ABN2LW36_9MICO</name>
<dbReference type="PROSITE" id="PS51257">
    <property type="entry name" value="PROKAR_LIPOPROTEIN"/>
    <property type="match status" value="1"/>
</dbReference>
<dbReference type="InterPro" id="IPR009078">
    <property type="entry name" value="Ferritin-like_SF"/>
</dbReference>
<feature type="region of interest" description="Disordered" evidence="1">
    <location>
        <begin position="92"/>
        <end position="148"/>
    </location>
</feature>
<gene>
    <name evidence="3" type="ORF">GCM10009811_25720</name>
</gene>
<dbReference type="Pfam" id="PF14530">
    <property type="entry name" value="DUF4439"/>
    <property type="match status" value="1"/>
</dbReference>
<dbReference type="Proteomes" id="UP001499938">
    <property type="component" value="Unassembled WGS sequence"/>
</dbReference>
<evidence type="ECO:0000256" key="1">
    <source>
        <dbReference type="SAM" id="MobiDB-lite"/>
    </source>
</evidence>
<protein>
    <recommendedName>
        <fullName evidence="2">DUF4439 domain-containing protein</fullName>
    </recommendedName>
</protein>
<evidence type="ECO:0000259" key="2">
    <source>
        <dbReference type="Pfam" id="PF14530"/>
    </source>
</evidence>
<dbReference type="Gene3D" id="1.20.1260.10">
    <property type="match status" value="1"/>
</dbReference>
<dbReference type="InterPro" id="IPR029447">
    <property type="entry name" value="DUF4439"/>
</dbReference>
<dbReference type="InterPro" id="IPR012347">
    <property type="entry name" value="Ferritin-like"/>
</dbReference>
<organism evidence="3 4">
    <name type="scientific">Nostocoides veronense</name>
    <dbReference type="NCBI Taxonomy" id="330836"/>
    <lineage>
        <taxon>Bacteria</taxon>
        <taxon>Bacillati</taxon>
        <taxon>Actinomycetota</taxon>
        <taxon>Actinomycetes</taxon>
        <taxon>Micrococcales</taxon>
        <taxon>Intrasporangiaceae</taxon>
        <taxon>Nostocoides</taxon>
    </lineage>
</organism>
<evidence type="ECO:0000313" key="4">
    <source>
        <dbReference type="Proteomes" id="UP001499938"/>
    </source>
</evidence>
<proteinExistence type="predicted"/>
<evidence type="ECO:0000313" key="3">
    <source>
        <dbReference type="EMBL" id="GAA1800866.1"/>
    </source>
</evidence>
<dbReference type="RefSeq" id="WP_344086046.1">
    <property type="nucleotide sequence ID" value="NZ_BAAAPO010000042.1"/>
</dbReference>